<reference evidence="4 5" key="1">
    <citation type="submission" date="2018-04" db="EMBL/GenBank/DDBJ databases">
        <title>Genomic Encyclopedia of Type Strains, Phase IV (KMG-IV): sequencing the most valuable type-strain genomes for metagenomic binning, comparative biology and taxonomic classification.</title>
        <authorList>
            <person name="Goeker M."/>
        </authorList>
    </citation>
    <scope>NUCLEOTIDE SEQUENCE [LARGE SCALE GENOMIC DNA]</scope>
    <source>
        <strain evidence="4 5">DSM 20705</strain>
    </source>
</reference>
<evidence type="ECO:0000256" key="1">
    <source>
        <dbReference type="ARBA" id="ARBA00001933"/>
    </source>
</evidence>
<dbReference type="Pfam" id="PF00266">
    <property type="entry name" value="Aminotran_5"/>
    <property type="match status" value="1"/>
</dbReference>
<evidence type="ECO:0000259" key="3">
    <source>
        <dbReference type="Pfam" id="PF00266"/>
    </source>
</evidence>
<gene>
    <name evidence="4" type="ORF">C7381_10866</name>
</gene>
<dbReference type="Gene3D" id="3.40.640.10">
    <property type="entry name" value="Type I PLP-dependent aspartate aminotransferase-like (Major domain)"/>
    <property type="match status" value="1"/>
</dbReference>
<comment type="caution">
    <text evidence="4">The sequence shown here is derived from an EMBL/GenBank/DDBJ whole genome shotgun (WGS) entry which is preliminary data.</text>
</comment>
<evidence type="ECO:0000313" key="5">
    <source>
        <dbReference type="Proteomes" id="UP000245793"/>
    </source>
</evidence>
<evidence type="ECO:0000256" key="2">
    <source>
        <dbReference type="ARBA" id="ARBA00022898"/>
    </source>
</evidence>
<dbReference type="SUPFAM" id="SSF53383">
    <property type="entry name" value="PLP-dependent transferases"/>
    <property type="match status" value="1"/>
</dbReference>
<proteinExistence type="predicted"/>
<keyword evidence="5" id="KW-1185">Reference proteome</keyword>
<protein>
    <submittedName>
        <fullName evidence="4">Cysteine desulfurase</fullName>
    </submittedName>
</protein>
<dbReference type="InterPro" id="IPR016454">
    <property type="entry name" value="Cysteine_dSase"/>
</dbReference>
<dbReference type="InterPro" id="IPR015421">
    <property type="entry name" value="PyrdxlP-dep_Trfase_major"/>
</dbReference>
<dbReference type="RefSeq" id="WP_116480401.1">
    <property type="nucleotide sequence ID" value="NZ_QEKV01000008.1"/>
</dbReference>
<feature type="domain" description="Aminotransferase class V" evidence="3">
    <location>
        <begin position="2"/>
        <end position="356"/>
    </location>
</feature>
<dbReference type="PIRSF" id="PIRSF005572">
    <property type="entry name" value="NifS"/>
    <property type="match status" value="1"/>
</dbReference>
<name>A0A2U1E200_9FIRM</name>
<dbReference type="InterPro" id="IPR000192">
    <property type="entry name" value="Aminotrans_V_dom"/>
</dbReference>
<organism evidence="4 5">
    <name type="scientific">Ezakiella coagulans</name>
    <dbReference type="NCBI Taxonomy" id="46507"/>
    <lineage>
        <taxon>Bacteria</taxon>
        <taxon>Bacillati</taxon>
        <taxon>Bacillota</taxon>
        <taxon>Tissierellia</taxon>
        <taxon>Ezakiella</taxon>
    </lineage>
</organism>
<dbReference type="Gene3D" id="1.10.260.50">
    <property type="match status" value="1"/>
</dbReference>
<sequence>MIYLDNAATTKPSKNVLDAYLLAQTELWGNPSAIHSFGEEVFFKLKNVRDEIKKLLGAQNGEIYFTSSATESINTFFKGFLKPGEHLITSLYEHSAVYENARYFEDNGGEVTYLEPINGIITPEMVLDRVRDNTSLVAIMAVNNEVGALNDIVGISKAVKEKHPHIKVFSDCVQAIGKTPINLKDSSLNGIAISPHKFHGLKGTGILYLNDIKINPLLLGGGQEDKMRSSTENVGGIFATLEALRESINSVEEFQKHAYELRNIMIEGLRDIEDKIINEPINFVPNLLNISFKNVKGEALVHMLEGDEIYVSTSSACSSHASKKSRSLIAMNVPDDYYGGTIRISFGDYNTKEEVEFAAQKIKEYVSVIRELMK</sequence>
<keyword evidence="2" id="KW-0663">Pyridoxal phosphate</keyword>
<dbReference type="PANTHER" id="PTHR11601:SF50">
    <property type="entry name" value="CYSTEINE DESULFURASE ISCS 2-RELATED"/>
    <property type="match status" value="1"/>
</dbReference>
<dbReference type="GO" id="GO:0003824">
    <property type="term" value="F:catalytic activity"/>
    <property type="evidence" value="ECO:0007669"/>
    <property type="project" value="UniProtKB-ARBA"/>
</dbReference>
<comment type="cofactor">
    <cofactor evidence="1">
        <name>pyridoxal 5'-phosphate</name>
        <dbReference type="ChEBI" id="CHEBI:597326"/>
    </cofactor>
</comment>
<evidence type="ECO:0000313" key="4">
    <source>
        <dbReference type="EMBL" id="PVY93931.1"/>
    </source>
</evidence>
<dbReference type="EMBL" id="QEKV01000008">
    <property type="protein sequence ID" value="PVY93931.1"/>
    <property type="molecule type" value="Genomic_DNA"/>
</dbReference>
<dbReference type="Gene3D" id="3.90.1150.10">
    <property type="entry name" value="Aspartate Aminotransferase, domain 1"/>
    <property type="match status" value="1"/>
</dbReference>
<dbReference type="InterPro" id="IPR015422">
    <property type="entry name" value="PyrdxlP-dep_Trfase_small"/>
</dbReference>
<accession>A0A2U1E200</accession>
<dbReference type="AlphaFoldDB" id="A0A2U1E200"/>
<dbReference type="PANTHER" id="PTHR11601">
    <property type="entry name" value="CYSTEINE DESULFURYLASE FAMILY MEMBER"/>
    <property type="match status" value="1"/>
</dbReference>
<dbReference type="Proteomes" id="UP000245793">
    <property type="component" value="Unassembled WGS sequence"/>
</dbReference>
<dbReference type="InterPro" id="IPR015424">
    <property type="entry name" value="PyrdxlP-dep_Trfase"/>
</dbReference>